<dbReference type="Gene3D" id="3.30.70.330">
    <property type="match status" value="1"/>
</dbReference>
<organism evidence="2 3">
    <name type="scientific">Linum tenue</name>
    <dbReference type="NCBI Taxonomy" id="586396"/>
    <lineage>
        <taxon>Eukaryota</taxon>
        <taxon>Viridiplantae</taxon>
        <taxon>Streptophyta</taxon>
        <taxon>Embryophyta</taxon>
        <taxon>Tracheophyta</taxon>
        <taxon>Spermatophyta</taxon>
        <taxon>Magnoliopsida</taxon>
        <taxon>eudicotyledons</taxon>
        <taxon>Gunneridae</taxon>
        <taxon>Pentapetalae</taxon>
        <taxon>rosids</taxon>
        <taxon>fabids</taxon>
        <taxon>Malpighiales</taxon>
        <taxon>Linaceae</taxon>
        <taxon>Linum</taxon>
    </lineage>
</organism>
<dbReference type="EMBL" id="CAMGYJ010000007">
    <property type="protein sequence ID" value="CAI0441109.1"/>
    <property type="molecule type" value="Genomic_DNA"/>
</dbReference>
<gene>
    <name evidence="2" type="ORF">LITE_LOCUS26737</name>
</gene>
<proteinExistence type="predicted"/>
<reference evidence="2" key="1">
    <citation type="submission" date="2022-08" db="EMBL/GenBank/DDBJ databases">
        <authorList>
            <person name="Gutierrez-Valencia J."/>
        </authorList>
    </citation>
    <scope>NUCLEOTIDE SEQUENCE</scope>
</reference>
<accession>A0AAV0M4Y4</accession>
<feature type="domain" description="Ribosome-associated protein quality control protein P2 RNA-binding" evidence="1">
    <location>
        <begin position="74"/>
        <end position="135"/>
    </location>
</feature>
<evidence type="ECO:0000259" key="1">
    <source>
        <dbReference type="Pfam" id="PF17774"/>
    </source>
</evidence>
<dbReference type="Proteomes" id="UP001154282">
    <property type="component" value="Unassembled WGS sequence"/>
</dbReference>
<dbReference type="InterPro" id="IPR040591">
    <property type="entry name" value="RqcP2_RBD"/>
</dbReference>
<keyword evidence="3" id="KW-1185">Reference proteome</keyword>
<comment type="caution">
    <text evidence="2">The sequence shown here is derived from an EMBL/GenBank/DDBJ whole genome shotgun (WGS) entry which is preliminary data.</text>
</comment>
<sequence length="140" mass="15236">MKTFANLRWPGLLRANNNKVSATRATRDRQSLHADFLSLPTVRELMFELEKLADSRAVGPGGYPRAKAIGNFGFVSCTHCEFLGSIVGTGIVWEKVGDVLLLQGGKGTQFLVVPELADFMISSLGQVRSVSVCMYEDSPA</sequence>
<evidence type="ECO:0000313" key="3">
    <source>
        <dbReference type="Proteomes" id="UP001154282"/>
    </source>
</evidence>
<protein>
    <recommendedName>
        <fullName evidence="1">Ribosome-associated protein quality control protein P2 RNA-binding domain-containing protein</fullName>
    </recommendedName>
</protein>
<dbReference type="InterPro" id="IPR012677">
    <property type="entry name" value="Nucleotide-bd_a/b_plait_sf"/>
</dbReference>
<dbReference type="Pfam" id="PF17774">
    <property type="entry name" value="YlmH_RBD"/>
    <property type="match status" value="1"/>
</dbReference>
<name>A0AAV0M4Y4_9ROSI</name>
<evidence type="ECO:0000313" key="2">
    <source>
        <dbReference type="EMBL" id="CAI0441109.1"/>
    </source>
</evidence>
<dbReference type="AlphaFoldDB" id="A0AAV0M4Y4"/>